<keyword evidence="3" id="KW-1185">Reference proteome</keyword>
<keyword evidence="1" id="KW-1133">Transmembrane helix</keyword>
<dbReference type="AlphaFoldDB" id="A0A1E2RXN1"/>
<dbReference type="Proteomes" id="UP000095087">
    <property type="component" value="Unassembled WGS sequence"/>
</dbReference>
<dbReference type="Pfam" id="PF19606">
    <property type="entry name" value="DUF6111"/>
    <property type="match status" value="1"/>
</dbReference>
<organism evidence="2 3">
    <name type="scientific">Methyloligella halotolerans</name>
    <dbReference type="NCBI Taxonomy" id="1177755"/>
    <lineage>
        <taxon>Bacteria</taxon>
        <taxon>Pseudomonadati</taxon>
        <taxon>Pseudomonadota</taxon>
        <taxon>Alphaproteobacteria</taxon>
        <taxon>Hyphomicrobiales</taxon>
        <taxon>Hyphomicrobiaceae</taxon>
        <taxon>Methyloligella</taxon>
    </lineage>
</organism>
<protein>
    <submittedName>
        <fullName evidence="2">Uncharacterized protein</fullName>
    </submittedName>
</protein>
<evidence type="ECO:0000313" key="2">
    <source>
        <dbReference type="EMBL" id="ODA66981.1"/>
    </source>
</evidence>
<reference evidence="2 3" key="1">
    <citation type="submission" date="2016-07" db="EMBL/GenBank/DDBJ databases">
        <title>Draft genome sequence of Methyloligella halotolerans C2T (VKM B-2706T=CCUG 61687T=DSM 25045T), a halotolerant polyhydroxybutyrate accumulating methylotroph.</title>
        <authorList>
            <person name="Vasilenko O.V."/>
            <person name="Doronina N.V."/>
            <person name="Poroshina M.N."/>
            <person name="Tarlachkov S.V."/>
            <person name="Trotsenko Y.A."/>
        </authorList>
    </citation>
    <scope>NUCLEOTIDE SEQUENCE [LARGE SCALE GENOMIC DNA]</scope>
    <source>
        <strain evidence="2 3">VKM B-2706</strain>
    </source>
</reference>
<comment type="caution">
    <text evidence="2">The sequence shown here is derived from an EMBL/GenBank/DDBJ whole genome shotgun (WGS) entry which is preliminary data.</text>
</comment>
<evidence type="ECO:0000256" key="1">
    <source>
        <dbReference type="SAM" id="Phobius"/>
    </source>
</evidence>
<sequence>MLRIVLLNILLFSLPFIAYAGYVLLTKNANNLSAWDDIPVVWLIGAGFALLIIGMVTLVSFDSGSPGTTYHPPVYHDGKIQPGYLD</sequence>
<accession>A0A1E2RXN1</accession>
<evidence type="ECO:0000313" key="3">
    <source>
        <dbReference type="Proteomes" id="UP000095087"/>
    </source>
</evidence>
<keyword evidence="1" id="KW-0472">Membrane</keyword>
<name>A0A1E2RXN1_9HYPH</name>
<feature type="transmembrane region" description="Helical" evidence="1">
    <location>
        <begin position="40"/>
        <end position="61"/>
    </location>
</feature>
<gene>
    <name evidence="2" type="ORF">A7A08_02278</name>
</gene>
<proteinExistence type="predicted"/>
<keyword evidence="1" id="KW-0812">Transmembrane</keyword>
<dbReference type="OrthoDB" id="7366326at2"/>
<dbReference type="STRING" id="1177755.A7A08_02278"/>
<dbReference type="RefSeq" id="WP_069095480.1">
    <property type="nucleotide sequence ID" value="NZ_MASI01000005.1"/>
</dbReference>
<dbReference type="EMBL" id="MASI01000005">
    <property type="protein sequence ID" value="ODA66981.1"/>
    <property type="molecule type" value="Genomic_DNA"/>
</dbReference>
<dbReference type="InterPro" id="IPR046093">
    <property type="entry name" value="DUF6111"/>
</dbReference>